<proteinExistence type="predicted"/>
<organism evidence="2">
    <name type="scientific">Salmonella enterica subsp. enterica serovar Rubislaw str. ATCC 10717</name>
    <dbReference type="NCBI Taxonomy" id="938143"/>
    <lineage>
        <taxon>Bacteria</taxon>
        <taxon>Pseudomonadati</taxon>
        <taxon>Pseudomonadota</taxon>
        <taxon>Gammaproteobacteria</taxon>
        <taxon>Enterobacterales</taxon>
        <taxon>Enterobacteriaceae</taxon>
        <taxon>Salmonella</taxon>
    </lineage>
</organism>
<evidence type="ECO:0000259" key="1">
    <source>
        <dbReference type="Pfam" id="PF09204"/>
    </source>
</evidence>
<protein>
    <submittedName>
        <fullName evidence="2">Colicin immunity protein</fullName>
    </submittedName>
</protein>
<dbReference type="InterPro" id="IPR015287">
    <property type="entry name" value="Colicin_D_immunity_dom"/>
</dbReference>
<reference evidence="2" key="1">
    <citation type="journal article" date="2018" name="Genome Biol.">
        <title>SKESA: strategic k-mer extension for scrupulous assemblies.</title>
        <authorList>
            <person name="Souvorov A."/>
            <person name="Agarwala R."/>
            <person name="Lipman D.J."/>
        </authorList>
    </citation>
    <scope>NUCLEOTIDE SEQUENCE</scope>
    <source>
        <strain evidence="2">ATCC 10717</strain>
    </source>
</reference>
<dbReference type="EMBL" id="DAAAMK010000022">
    <property type="protein sequence ID" value="HAA1127885.1"/>
    <property type="molecule type" value="Genomic_DNA"/>
</dbReference>
<gene>
    <name evidence="2" type="ORF">GDL93_20700</name>
</gene>
<dbReference type="AlphaFoldDB" id="A0A6W0P292"/>
<dbReference type="Pfam" id="PF09204">
    <property type="entry name" value="Colicin_immun"/>
    <property type="match status" value="1"/>
</dbReference>
<feature type="domain" description="Colicin D immunity protein" evidence="1">
    <location>
        <begin position="1"/>
        <end position="84"/>
    </location>
</feature>
<dbReference type="GO" id="GO:0015643">
    <property type="term" value="F:toxic substance binding"/>
    <property type="evidence" value="ECO:0007669"/>
    <property type="project" value="InterPro"/>
</dbReference>
<sequence>MSYLLVDFARSFGNGRLSAVAFAEAYMELWRIERDNKNILNYDENVSECLSSIFCVADMFNPDDDREEYEFDDEQLRKEINKLMDIYINK</sequence>
<accession>A0A6W0P292</accession>
<comment type="caution">
    <text evidence="2">The sequence shown here is derived from an EMBL/GenBank/DDBJ whole genome shotgun (WGS) entry which is preliminary data.</text>
</comment>
<dbReference type="GO" id="GO:0030153">
    <property type="term" value="P:bacteriocin immunity"/>
    <property type="evidence" value="ECO:0007669"/>
    <property type="project" value="InterPro"/>
</dbReference>
<dbReference type="InterPro" id="IPR036471">
    <property type="entry name" value="Colicin_D_sf"/>
</dbReference>
<dbReference type="RefSeq" id="WP_023207616.1">
    <property type="nucleotide sequence ID" value="NZ_CP019193.1"/>
</dbReference>
<evidence type="ECO:0000313" key="2">
    <source>
        <dbReference type="EMBL" id="HAA1127885.1"/>
    </source>
</evidence>
<reference evidence="2" key="2">
    <citation type="submission" date="2019-10" db="EMBL/GenBank/DDBJ databases">
        <authorList>
            <consortium name="NCBI Pathogen Detection Project"/>
        </authorList>
    </citation>
    <scope>NUCLEOTIDE SEQUENCE</scope>
    <source>
        <strain evidence="2">ATCC 10717</strain>
    </source>
</reference>
<name>A0A6W0P292_SALRU</name>
<dbReference type="SUPFAM" id="SSF101125">
    <property type="entry name" value="Colicin D immunity protein"/>
    <property type="match status" value="1"/>
</dbReference>
<dbReference type="Gene3D" id="1.20.120.650">
    <property type="entry name" value="Colicin D"/>
    <property type="match status" value="1"/>
</dbReference>